<dbReference type="InterPro" id="IPR018391">
    <property type="entry name" value="PQQ_b-propeller_rpt"/>
</dbReference>
<evidence type="ECO:0000256" key="2">
    <source>
        <dbReference type="ARBA" id="ARBA00022840"/>
    </source>
</evidence>
<dbReference type="SMART" id="SM00220">
    <property type="entry name" value="S_TKc"/>
    <property type="match status" value="1"/>
</dbReference>
<name>A0A1I1FQA8_9ACTN</name>
<dbReference type="InterPro" id="IPR017441">
    <property type="entry name" value="Protein_kinase_ATP_BS"/>
</dbReference>
<evidence type="ECO:0000259" key="5">
    <source>
        <dbReference type="PROSITE" id="PS50011"/>
    </source>
</evidence>
<dbReference type="InterPro" id="IPR008271">
    <property type="entry name" value="Ser/Thr_kinase_AS"/>
</dbReference>
<dbReference type="PROSITE" id="PS00108">
    <property type="entry name" value="PROTEIN_KINASE_ST"/>
    <property type="match status" value="1"/>
</dbReference>
<dbReference type="PROSITE" id="PS00107">
    <property type="entry name" value="PROTEIN_KINASE_ATP"/>
    <property type="match status" value="1"/>
</dbReference>
<dbReference type="PANTHER" id="PTHR34512:SF30">
    <property type="entry name" value="OUTER MEMBRANE PROTEIN ASSEMBLY FACTOR BAMB"/>
    <property type="match status" value="1"/>
</dbReference>
<dbReference type="AlphaFoldDB" id="A0A1I1FQA8"/>
<keyword evidence="1 3" id="KW-0547">Nucleotide-binding</keyword>
<feature type="compositionally biased region" description="Low complexity" evidence="4">
    <location>
        <begin position="297"/>
        <end position="312"/>
    </location>
</feature>
<feature type="compositionally biased region" description="Pro residues" evidence="4">
    <location>
        <begin position="313"/>
        <end position="325"/>
    </location>
</feature>
<dbReference type="GO" id="GO:0004674">
    <property type="term" value="F:protein serine/threonine kinase activity"/>
    <property type="evidence" value="ECO:0007669"/>
    <property type="project" value="UniProtKB-KW"/>
</dbReference>
<dbReference type="Gene3D" id="2.40.10.480">
    <property type="match status" value="1"/>
</dbReference>
<dbReference type="PROSITE" id="PS50011">
    <property type="entry name" value="PROTEIN_KINASE_DOM"/>
    <property type="match status" value="1"/>
</dbReference>
<dbReference type="CDD" id="cd14014">
    <property type="entry name" value="STKc_PknB_like"/>
    <property type="match status" value="1"/>
</dbReference>
<dbReference type="Pfam" id="PF00069">
    <property type="entry name" value="Pkinase"/>
    <property type="match status" value="1"/>
</dbReference>
<dbReference type="OrthoDB" id="155383at2"/>
<dbReference type="Gene3D" id="3.30.200.20">
    <property type="entry name" value="Phosphorylase Kinase, domain 1"/>
    <property type="match status" value="1"/>
</dbReference>
<feature type="region of interest" description="Disordered" evidence="4">
    <location>
        <begin position="297"/>
        <end position="351"/>
    </location>
</feature>
<reference evidence="6 7" key="1">
    <citation type="submission" date="2016-10" db="EMBL/GenBank/DDBJ databases">
        <authorList>
            <person name="de Groot N.N."/>
        </authorList>
    </citation>
    <scope>NUCLEOTIDE SEQUENCE [LARGE SCALE GENOMIC DNA]</scope>
    <source>
        <strain evidence="6 7">CGMCC 4.5739</strain>
    </source>
</reference>
<dbReference type="Proteomes" id="UP000199207">
    <property type="component" value="Unassembled WGS sequence"/>
</dbReference>
<evidence type="ECO:0000313" key="6">
    <source>
        <dbReference type="EMBL" id="SFC01749.1"/>
    </source>
</evidence>
<dbReference type="InterPro" id="IPR015943">
    <property type="entry name" value="WD40/YVTN_repeat-like_dom_sf"/>
</dbReference>
<dbReference type="Pfam" id="PF13360">
    <property type="entry name" value="PQQ_2"/>
    <property type="match status" value="2"/>
</dbReference>
<keyword evidence="7" id="KW-1185">Reference proteome</keyword>
<feature type="domain" description="Protein kinase" evidence="5">
    <location>
        <begin position="18"/>
        <end position="274"/>
    </location>
</feature>
<keyword evidence="6" id="KW-0723">Serine/threonine-protein kinase</keyword>
<keyword evidence="6" id="KW-0418">Kinase</keyword>
<gene>
    <name evidence="6" type="ORF">SAMN05421773_101835</name>
</gene>
<accession>A0A1I1FQA8</accession>
<organism evidence="6 7">
    <name type="scientific">Streptomyces aidingensis</name>
    <dbReference type="NCBI Taxonomy" id="910347"/>
    <lineage>
        <taxon>Bacteria</taxon>
        <taxon>Bacillati</taxon>
        <taxon>Actinomycetota</taxon>
        <taxon>Actinomycetes</taxon>
        <taxon>Kitasatosporales</taxon>
        <taxon>Streptomycetaceae</taxon>
        <taxon>Streptomyces</taxon>
    </lineage>
</organism>
<dbReference type="Gene3D" id="2.130.10.10">
    <property type="entry name" value="YVTN repeat-like/Quinoprotein amine dehydrogenase"/>
    <property type="match status" value="2"/>
</dbReference>
<dbReference type="SMART" id="SM00564">
    <property type="entry name" value="PQQ"/>
    <property type="match status" value="8"/>
</dbReference>
<dbReference type="InterPro" id="IPR011009">
    <property type="entry name" value="Kinase-like_dom_sf"/>
</dbReference>
<evidence type="ECO:0000256" key="3">
    <source>
        <dbReference type="PROSITE-ProRule" id="PRU10141"/>
    </source>
</evidence>
<evidence type="ECO:0000256" key="4">
    <source>
        <dbReference type="SAM" id="MobiDB-lite"/>
    </source>
</evidence>
<dbReference type="InterPro" id="IPR011047">
    <property type="entry name" value="Quinoprotein_ADH-like_sf"/>
</dbReference>
<dbReference type="Gene3D" id="1.10.510.10">
    <property type="entry name" value="Transferase(Phosphotransferase) domain 1"/>
    <property type="match status" value="1"/>
</dbReference>
<proteinExistence type="predicted"/>
<dbReference type="InterPro" id="IPR000719">
    <property type="entry name" value="Prot_kinase_dom"/>
</dbReference>
<dbReference type="SUPFAM" id="SSF50998">
    <property type="entry name" value="Quinoprotein alcohol dehydrogenase-like"/>
    <property type="match status" value="3"/>
</dbReference>
<dbReference type="GO" id="GO:0005524">
    <property type="term" value="F:ATP binding"/>
    <property type="evidence" value="ECO:0007669"/>
    <property type="project" value="UniProtKB-UniRule"/>
</dbReference>
<dbReference type="RefSeq" id="WP_107365071.1">
    <property type="nucleotide sequence ID" value="NZ_FOLM01000001.1"/>
</dbReference>
<keyword evidence="6" id="KW-0808">Transferase</keyword>
<feature type="binding site" evidence="3">
    <location>
        <position position="46"/>
    </location>
    <ligand>
        <name>ATP</name>
        <dbReference type="ChEBI" id="CHEBI:30616"/>
    </ligand>
</feature>
<protein>
    <submittedName>
        <fullName evidence="6">Serine/threonine protein kinase</fullName>
    </submittedName>
</protein>
<dbReference type="PANTHER" id="PTHR34512">
    <property type="entry name" value="CELL SURFACE PROTEIN"/>
    <property type="match status" value="1"/>
</dbReference>
<dbReference type="STRING" id="910347.SAMN05421773_101835"/>
<evidence type="ECO:0000313" key="7">
    <source>
        <dbReference type="Proteomes" id="UP000199207"/>
    </source>
</evidence>
<dbReference type="EMBL" id="FOLM01000001">
    <property type="protein sequence ID" value="SFC01749.1"/>
    <property type="molecule type" value="Genomic_DNA"/>
</dbReference>
<feature type="compositionally biased region" description="Pro residues" evidence="4">
    <location>
        <begin position="338"/>
        <end position="350"/>
    </location>
</feature>
<dbReference type="InterPro" id="IPR002372">
    <property type="entry name" value="PQQ_rpt_dom"/>
</dbReference>
<evidence type="ECO:0000256" key="1">
    <source>
        <dbReference type="ARBA" id="ARBA00022741"/>
    </source>
</evidence>
<keyword evidence="2 3" id="KW-0067">ATP-binding</keyword>
<sequence>MPAFEALAPGDPERVGPYRITGRLGAGGMGQVYLGRSRAGRLVAVKVVRPELAAEPDFRRRFAREAAAARKVSGAFTASVIDADPEGTPAWLATAYIPGLSLADAVSVHGPWPEPSLRALGAGLAEALESIHRAGLVHRDLKPSNILLAPDGPRVIDFGISVAAEVTALTRTGTVIGTPGFMSPEHVASGQAGPAGDVFSLAAVLAYAATGAGPFGTGPAHSVNFRVVYEAPDLDAVPGGLRPLLTDCLAKDPGQRPDLSALLDRLTGPGTPAVALPDHTGPVWLPTPVATALGLPAAQPAAASSGPASQPAPATPTEPARPPSAVPGRSAVHSAPTTPAPAPGGHPAPRLPRRRSLLVLGAGAAVAAGGLTAWQIAARLGTESGNAAEVWRFRAGGSLTSSPVISRGLVHFGGPDGRFLALDAATGEQRWEFWADVREAMGSAAVTGRTLCFGDRDGMVRALQAETGEELWIFRAGEAATAAPALTATAAHGVIVIFGSGNGQVYALDGRTGSEMWRFATGGYVSSTPATYDGVVHVGSEDGRIYALDATDGTEQWRFRTEGPVYASPVVSGKVLCTGSDDGHLYALATGTGTELWRFPTGGPVRTAAAVSRGVLFAGSDDGRLYALDAATGEEQWQFGAGGRVRSSPVVEDSVVYFGSQNGTVHGLHTETGEEVWRFATGGDVVASPAVADGLLYIASADGFLYAVRMFTHSASPPS</sequence>
<dbReference type="SUPFAM" id="SSF56112">
    <property type="entry name" value="Protein kinase-like (PK-like)"/>
    <property type="match status" value="1"/>
</dbReference>